<dbReference type="RefSeq" id="WP_284723782.1">
    <property type="nucleotide sequence ID" value="NZ_FXTU01000001.1"/>
</dbReference>
<dbReference type="InterPro" id="IPR046582">
    <property type="entry name" value="DUF6630"/>
</dbReference>
<protein>
    <recommendedName>
        <fullName evidence="1">DUF6630 domain-containing protein</fullName>
    </recommendedName>
</protein>
<feature type="domain" description="DUF6630" evidence="1">
    <location>
        <begin position="8"/>
        <end position="162"/>
    </location>
</feature>
<dbReference type="Pfam" id="PF20335">
    <property type="entry name" value="DUF6630"/>
    <property type="match status" value="1"/>
</dbReference>
<reference evidence="2" key="1">
    <citation type="submission" date="2017-05" db="EMBL/GenBank/DDBJ databases">
        <authorList>
            <person name="Varghese N."/>
            <person name="Submissions S."/>
        </authorList>
    </citation>
    <scope>NUCLEOTIDE SEQUENCE</scope>
    <source>
        <strain evidence="2">DSM 45262</strain>
    </source>
</reference>
<sequence length="197" mass="22203">MKYQSESLLTLCQQLLPEDPTLVTEVEWSVTSPISYLYHHPMQALWGKRLTLHKPLSNLPWFALLYGLKQRKLTFRLHQPQAQKRMAWVIRGGRFDGSHATRHRQPGSETDLFIQLASQYLKSFDYVLCEFSPSPAGVTMGILPTAGMEDCVALAQASGYGTIIPYTPGESSLNWAIPDTLPSALPLYEHLTSLWKA</sequence>
<accession>A0AA46ACJ0</accession>
<comment type="caution">
    <text evidence="2">The sequence shown here is derived from an EMBL/GenBank/DDBJ whole genome shotgun (WGS) entry which is preliminary data.</text>
</comment>
<dbReference type="AlphaFoldDB" id="A0AA46ACJ0"/>
<dbReference type="Proteomes" id="UP001157946">
    <property type="component" value="Unassembled WGS sequence"/>
</dbReference>
<organism evidence="2 3">
    <name type="scientific">Laceyella tengchongensis</name>
    <dbReference type="NCBI Taxonomy" id="574699"/>
    <lineage>
        <taxon>Bacteria</taxon>
        <taxon>Bacillati</taxon>
        <taxon>Bacillota</taxon>
        <taxon>Bacilli</taxon>
        <taxon>Bacillales</taxon>
        <taxon>Thermoactinomycetaceae</taxon>
        <taxon>Laceyella</taxon>
    </lineage>
</organism>
<proteinExistence type="predicted"/>
<name>A0AA46ACJ0_9BACL</name>
<evidence type="ECO:0000313" key="3">
    <source>
        <dbReference type="Proteomes" id="UP001157946"/>
    </source>
</evidence>
<keyword evidence="3" id="KW-1185">Reference proteome</keyword>
<evidence type="ECO:0000259" key="1">
    <source>
        <dbReference type="Pfam" id="PF20335"/>
    </source>
</evidence>
<dbReference type="EMBL" id="FXTU01000001">
    <property type="protein sequence ID" value="SMP00214.1"/>
    <property type="molecule type" value="Genomic_DNA"/>
</dbReference>
<evidence type="ECO:0000313" key="2">
    <source>
        <dbReference type="EMBL" id="SMP00214.1"/>
    </source>
</evidence>
<gene>
    <name evidence="2" type="ORF">SAMN06265361_1012</name>
</gene>